<protein>
    <recommendedName>
        <fullName evidence="2">Type VII secretion system protein EssD-like domain-containing protein</fullName>
    </recommendedName>
</protein>
<evidence type="ECO:0000259" key="2">
    <source>
        <dbReference type="Pfam" id="PF13930"/>
    </source>
</evidence>
<dbReference type="AlphaFoldDB" id="A0ABD2XGZ2"/>
<organism evidence="3 4">
    <name type="scientific">Trichogramma kaykai</name>
    <dbReference type="NCBI Taxonomy" id="54128"/>
    <lineage>
        <taxon>Eukaryota</taxon>
        <taxon>Metazoa</taxon>
        <taxon>Ecdysozoa</taxon>
        <taxon>Arthropoda</taxon>
        <taxon>Hexapoda</taxon>
        <taxon>Insecta</taxon>
        <taxon>Pterygota</taxon>
        <taxon>Neoptera</taxon>
        <taxon>Endopterygota</taxon>
        <taxon>Hymenoptera</taxon>
        <taxon>Apocrita</taxon>
        <taxon>Proctotrupomorpha</taxon>
        <taxon>Chalcidoidea</taxon>
        <taxon>Trichogrammatidae</taxon>
        <taxon>Trichogramma</taxon>
    </lineage>
</organism>
<evidence type="ECO:0000256" key="1">
    <source>
        <dbReference type="SAM" id="SignalP"/>
    </source>
</evidence>
<dbReference type="SUPFAM" id="SSF54060">
    <property type="entry name" value="His-Me finger endonucleases"/>
    <property type="match status" value="1"/>
</dbReference>
<gene>
    <name evidence="3" type="ORF">TKK_002984</name>
</gene>
<reference evidence="3 4" key="1">
    <citation type="journal article" date="2024" name="bioRxiv">
        <title>A reference genome for Trichogramma kaykai: A tiny desert-dwelling parasitoid wasp with competing sex-ratio distorters.</title>
        <authorList>
            <person name="Culotta J."/>
            <person name="Lindsey A.R."/>
        </authorList>
    </citation>
    <scope>NUCLEOTIDE SEQUENCE [LARGE SCALE GENOMIC DNA]</scope>
    <source>
        <strain evidence="3 4">KSX58</strain>
    </source>
</reference>
<proteinExistence type="predicted"/>
<feature type="chain" id="PRO_5044851687" description="Type VII secretion system protein EssD-like domain-containing protein" evidence="1">
    <location>
        <begin position="26"/>
        <end position="187"/>
    </location>
</feature>
<keyword evidence="4" id="KW-1185">Reference proteome</keyword>
<dbReference type="EMBL" id="JBJJXI010000025">
    <property type="protein sequence ID" value="KAL3404522.1"/>
    <property type="molecule type" value="Genomic_DNA"/>
</dbReference>
<name>A0ABD2XGZ2_9HYME</name>
<dbReference type="InterPro" id="IPR044929">
    <property type="entry name" value="DNA/RNA_non-sp_Endonuclease_sf"/>
</dbReference>
<comment type="caution">
    <text evidence="3">The sequence shown here is derived from an EMBL/GenBank/DDBJ whole genome shotgun (WGS) entry which is preliminary data.</text>
</comment>
<dbReference type="Pfam" id="PF13930">
    <property type="entry name" value="Endonuclea_NS_2"/>
    <property type="match status" value="1"/>
</dbReference>
<evidence type="ECO:0000313" key="3">
    <source>
        <dbReference type="EMBL" id="KAL3404522.1"/>
    </source>
</evidence>
<feature type="signal peptide" evidence="1">
    <location>
        <begin position="1"/>
        <end position="25"/>
    </location>
</feature>
<dbReference type="Gene3D" id="3.40.570.10">
    <property type="entry name" value="Extracellular Endonuclease, subunit A"/>
    <property type="match status" value="1"/>
</dbReference>
<sequence length="187" mass="20421">MFIMSVTTLGSNIFLLVALLGSASAAFFCDTAVLGFQSHLPRDTSNLGNGPVRYYQRAHGNGRTEVMEALIEPKHLNKGSAPTKGARDYAHRMGKANDDAGHILAARLGGSGSDLRNIFPQSKNINRGVWAQAEADVANAVQKYKKIHYVVNLIYKDQKATRPYQINYKVTKPDGGVLFCNDVVNPN</sequence>
<dbReference type="Proteomes" id="UP001627154">
    <property type="component" value="Unassembled WGS sequence"/>
</dbReference>
<accession>A0ABD2XGZ2</accession>
<feature type="domain" description="Type VII secretion system protein EssD-like" evidence="2">
    <location>
        <begin position="63"/>
        <end position="168"/>
    </location>
</feature>
<keyword evidence="1" id="KW-0732">Signal</keyword>
<dbReference type="InterPro" id="IPR044925">
    <property type="entry name" value="His-Me_finger_sf"/>
</dbReference>
<evidence type="ECO:0000313" key="4">
    <source>
        <dbReference type="Proteomes" id="UP001627154"/>
    </source>
</evidence>
<dbReference type="InterPro" id="IPR044927">
    <property type="entry name" value="Endonuclea_NS_2"/>
</dbReference>